<keyword evidence="3" id="KW-1185">Reference proteome</keyword>
<feature type="region of interest" description="Disordered" evidence="1">
    <location>
        <begin position="1"/>
        <end position="45"/>
    </location>
</feature>
<reference evidence="2 3" key="1">
    <citation type="journal article" date="2023" name="bioRxiv">
        <title>Conserved and derived expression patterns and positive selection on dental genes reveal complex evolutionary context of ever-growing rodent molars.</title>
        <authorList>
            <person name="Calamari Z.T."/>
            <person name="Song A."/>
            <person name="Cohen E."/>
            <person name="Akter M."/>
            <person name="Roy R.D."/>
            <person name="Hallikas O."/>
            <person name="Christensen M.M."/>
            <person name="Li P."/>
            <person name="Marangoni P."/>
            <person name="Jernvall J."/>
            <person name="Klein O.D."/>
        </authorList>
    </citation>
    <scope>NUCLEOTIDE SEQUENCE [LARGE SCALE GENOMIC DNA]</scope>
    <source>
        <strain evidence="2">V071</strain>
    </source>
</reference>
<dbReference type="Proteomes" id="UP001488838">
    <property type="component" value="Unassembled WGS sequence"/>
</dbReference>
<organism evidence="2 3">
    <name type="scientific">Myodes glareolus</name>
    <name type="common">Bank vole</name>
    <name type="synonym">Clethrionomys glareolus</name>
    <dbReference type="NCBI Taxonomy" id="447135"/>
    <lineage>
        <taxon>Eukaryota</taxon>
        <taxon>Metazoa</taxon>
        <taxon>Chordata</taxon>
        <taxon>Craniata</taxon>
        <taxon>Vertebrata</taxon>
        <taxon>Euteleostomi</taxon>
        <taxon>Mammalia</taxon>
        <taxon>Eutheria</taxon>
        <taxon>Euarchontoglires</taxon>
        <taxon>Glires</taxon>
        <taxon>Rodentia</taxon>
        <taxon>Myomorpha</taxon>
        <taxon>Muroidea</taxon>
        <taxon>Cricetidae</taxon>
        <taxon>Arvicolinae</taxon>
        <taxon>Myodes</taxon>
    </lineage>
</organism>
<proteinExistence type="predicted"/>
<feature type="compositionally biased region" description="Polar residues" evidence="1">
    <location>
        <begin position="1"/>
        <end position="31"/>
    </location>
</feature>
<dbReference type="EMBL" id="JBBHLL010000792">
    <property type="protein sequence ID" value="KAK7797668.1"/>
    <property type="molecule type" value="Genomic_DNA"/>
</dbReference>
<accession>A0AAW0H599</accession>
<comment type="caution">
    <text evidence="2">The sequence shown here is derived from an EMBL/GenBank/DDBJ whole genome shotgun (WGS) entry which is preliminary data.</text>
</comment>
<protein>
    <submittedName>
        <fullName evidence="2">Uncharacterized protein</fullName>
    </submittedName>
</protein>
<gene>
    <name evidence="2" type="ORF">U0070_001868</name>
</gene>
<evidence type="ECO:0000313" key="3">
    <source>
        <dbReference type="Proteomes" id="UP001488838"/>
    </source>
</evidence>
<sequence length="89" mass="9427">MSDFQASQNYSETLSQNISKHPNSFPVSCSNALGEGEDTERKGKEGAGMAWALKLPLADEVIESGLVQDFDASLSGIGQELGAGAYSMR</sequence>
<evidence type="ECO:0000313" key="2">
    <source>
        <dbReference type="EMBL" id="KAK7797668.1"/>
    </source>
</evidence>
<evidence type="ECO:0000256" key="1">
    <source>
        <dbReference type="SAM" id="MobiDB-lite"/>
    </source>
</evidence>
<name>A0AAW0H599_MYOGA</name>
<dbReference type="AlphaFoldDB" id="A0AAW0H599"/>